<evidence type="ECO:0000313" key="2">
    <source>
        <dbReference type="EMBL" id="WAU02174.1"/>
    </source>
</evidence>
<keyword evidence="1" id="KW-1133">Transmembrane helix</keyword>
<dbReference type="RefSeq" id="WP_266450468.1">
    <property type="nucleotide sequence ID" value="NZ_CP114203.1"/>
</dbReference>
<name>A0ABY7ITH1_STRNI</name>
<feature type="transmembrane region" description="Helical" evidence="1">
    <location>
        <begin position="17"/>
        <end position="38"/>
    </location>
</feature>
<dbReference type="Proteomes" id="UP001210169">
    <property type="component" value="Chromosome"/>
</dbReference>
<accession>A0ABY7ITH1</accession>
<organism evidence="2 3">
    <name type="scientific">Streptomyces nigrescens</name>
    <dbReference type="NCBI Taxonomy" id="1920"/>
    <lineage>
        <taxon>Bacteria</taxon>
        <taxon>Bacillati</taxon>
        <taxon>Actinomycetota</taxon>
        <taxon>Actinomycetes</taxon>
        <taxon>Kitasatosporales</taxon>
        <taxon>Streptomycetaceae</taxon>
        <taxon>Streptomyces</taxon>
    </lineage>
</organism>
<evidence type="ECO:0000313" key="3">
    <source>
        <dbReference type="Proteomes" id="UP001210169"/>
    </source>
</evidence>
<sequence length="57" mass="5705">MAYAITKALGSGAPGSLVPLLAGGSVLLGVFTAIAHLASELMAFDEAQAPGWAYGNR</sequence>
<dbReference type="GeneID" id="301329365"/>
<keyword evidence="3" id="KW-1185">Reference proteome</keyword>
<evidence type="ECO:0000256" key="1">
    <source>
        <dbReference type="SAM" id="Phobius"/>
    </source>
</evidence>
<keyword evidence="1" id="KW-0812">Transmembrane</keyword>
<keyword evidence="1" id="KW-0472">Membrane</keyword>
<dbReference type="EMBL" id="CP114203">
    <property type="protein sequence ID" value="WAU02174.1"/>
    <property type="molecule type" value="Genomic_DNA"/>
</dbReference>
<proteinExistence type="predicted"/>
<gene>
    <name evidence="2" type="ORF">STRNI_000148</name>
</gene>
<reference evidence="2 3" key="1">
    <citation type="submission" date="2022-12" db="EMBL/GenBank/DDBJ databases">
        <authorList>
            <person name="Ruckert C."/>
            <person name="Busche T."/>
            <person name="Kalinowski J."/>
            <person name="Wittmann C."/>
        </authorList>
    </citation>
    <scope>NUCLEOTIDE SEQUENCE [LARGE SCALE GENOMIC DNA]</scope>
    <source>
        <strain evidence="2 3">DSM 40276</strain>
    </source>
</reference>
<protein>
    <submittedName>
        <fullName evidence="2">Uncharacterized protein</fullName>
    </submittedName>
</protein>